<feature type="chain" id="PRO_5003233142" evidence="1">
    <location>
        <begin position="20"/>
        <end position="344"/>
    </location>
</feature>
<dbReference type="Pfam" id="PF00144">
    <property type="entry name" value="Beta-lactamase"/>
    <property type="match status" value="1"/>
</dbReference>
<evidence type="ECO:0000313" key="4">
    <source>
        <dbReference type="Proteomes" id="UP000006844"/>
    </source>
</evidence>
<keyword evidence="1" id="KW-0732">Signal</keyword>
<dbReference type="SUPFAM" id="SSF56601">
    <property type="entry name" value="beta-lactamase/transpeptidase-like"/>
    <property type="match status" value="1"/>
</dbReference>
<organism evidence="3 4">
    <name type="scientific">Terriglobus saanensis (strain ATCC BAA-1853 / DSM 23119 / SP1PR4)</name>
    <dbReference type="NCBI Taxonomy" id="401053"/>
    <lineage>
        <taxon>Bacteria</taxon>
        <taxon>Pseudomonadati</taxon>
        <taxon>Acidobacteriota</taxon>
        <taxon>Terriglobia</taxon>
        <taxon>Terriglobales</taxon>
        <taxon>Acidobacteriaceae</taxon>
        <taxon>Terriglobus</taxon>
    </lineage>
</organism>
<evidence type="ECO:0000259" key="2">
    <source>
        <dbReference type="Pfam" id="PF00144"/>
    </source>
</evidence>
<dbReference type="Gene3D" id="3.40.710.10">
    <property type="entry name" value="DD-peptidase/beta-lactamase superfamily"/>
    <property type="match status" value="1"/>
</dbReference>
<sequence>MRKLPVCALLLAISAGAQSSVSKQMNAAVQAYVDKHEYMGTVLVVRHGSVLLDKGYGMADAEWSIPNAPDTRFRLGSITKQFTAASVLLLEERGKLKTDDLLSKYLPDTPKTWEKITLAELLTHTSGIPNVTDFAGYDQWSAAVKTRAQLLEKFRDLPLDFEPGTKYNYSNSGYDVLGMVIERVSGQDLGVFLQENIFGPVGMKESRLGVDTMILPHRAVGYELKDGVLIRAGYTSTSVSFAAGAIHSTTHDLLKWENALFGGKVLSPASFTKMTTPVKALHGMGLVMGEVAGHKTVMHSGSVYGFNNYMTYFPAEDVNVIVLGNESGKAPDQIMEELSKLALQ</sequence>
<feature type="signal peptide" evidence="1">
    <location>
        <begin position="1"/>
        <end position="19"/>
    </location>
</feature>
<keyword evidence="4" id="KW-1185">Reference proteome</keyword>
<evidence type="ECO:0000313" key="3">
    <source>
        <dbReference type="EMBL" id="ADV83921.1"/>
    </source>
</evidence>
<protein>
    <submittedName>
        <fullName evidence="3">Beta-lactamase</fullName>
    </submittedName>
</protein>
<accession>E8V7E7</accession>
<proteinExistence type="predicted"/>
<dbReference type="AlphaFoldDB" id="E8V7E7"/>
<dbReference type="InterPro" id="IPR001466">
    <property type="entry name" value="Beta-lactam-related"/>
</dbReference>
<dbReference type="OrthoDB" id="9797709at2"/>
<reference evidence="3 4" key="1">
    <citation type="journal article" date="2012" name="Stand. Genomic Sci.">
        <title>Complete genome sequence of Terriglobus saanensis type strain SP1PR4(T), an Acidobacteria from tundra soil.</title>
        <authorList>
            <person name="Rawat S.R."/>
            <person name="Mannisto M.K."/>
            <person name="Starovoytov V."/>
            <person name="Goodwin L."/>
            <person name="Nolan M."/>
            <person name="Hauser L."/>
            <person name="Land M."/>
            <person name="Davenport K.W."/>
            <person name="Woyke T."/>
            <person name="Haggblom M.M."/>
        </authorList>
    </citation>
    <scope>NUCLEOTIDE SEQUENCE</scope>
    <source>
        <strain evidence="4">ATCC BAA-1853 / DSM 23119 / SP1PR4</strain>
    </source>
</reference>
<gene>
    <name evidence="3" type="ordered locus">AciPR4_3165</name>
</gene>
<dbReference type="InterPro" id="IPR012338">
    <property type="entry name" value="Beta-lactam/transpept-like"/>
</dbReference>
<feature type="domain" description="Beta-lactamase-related" evidence="2">
    <location>
        <begin position="26"/>
        <end position="334"/>
    </location>
</feature>
<dbReference type="PANTHER" id="PTHR46825">
    <property type="entry name" value="D-ALANYL-D-ALANINE-CARBOXYPEPTIDASE/ENDOPEPTIDASE AMPH"/>
    <property type="match status" value="1"/>
</dbReference>
<evidence type="ECO:0000256" key="1">
    <source>
        <dbReference type="SAM" id="SignalP"/>
    </source>
</evidence>
<dbReference type="eggNOG" id="COG1680">
    <property type="taxonomic scope" value="Bacteria"/>
</dbReference>
<dbReference type="KEGG" id="tsa:AciPR4_3165"/>
<name>E8V7E7_TERSS</name>
<dbReference type="EMBL" id="CP002467">
    <property type="protein sequence ID" value="ADV83921.1"/>
    <property type="molecule type" value="Genomic_DNA"/>
</dbReference>
<dbReference type="RefSeq" id="WP_013569652.1">
    <property type="nucleotide sequence ID" value="NC_014963.1"/>
</dbReference>
<dbReference type="InterPro" id="IPR050491">
    <property type="entry name" value="AmpC-like"/>
</dbReference>
<dbReference type="PANTHER" id="PTHR46825:SF9">
    <property type="entry name" value="BETA-LACTAMASE-RELATED DOMAIN-CONTAINING PROTEIN"/>
    <property type="match status" value="1"/>
</dbReference>
<dbReference type="Proteomes" id="UP000006844">
    <property type="component" value="Chromosome"/>
</dbReference>
<dbReference type="HOGENOM" id="CLU_020027_0_2_0"/>